<evidence type="ECO:0000256" key="2">
    <source>
        <dbReference type="ARBA" id="ARBA00023015"/>
    </source>
</evidence>
<keyword evidence="7" id="KW-1185">Reference proteome</keyword>
<dbReference type="GO" id="GO:0006351">
    <property type="term" value="P:DNA-templated transcription"/>
    <property type="evidence" value="ECO:0007669"/>
    <property type="project" value="TreeGrafter"/>
</dbReference>
<dbReference type="PANTHER" id="PTHR30537:SF66">
    <property type="entry name" value="IRON-REGULATED VIRULENCE REGULATORY PROTEIN IRGB"/>
    <property type="match status" value="1"/>
</dbReference>
<feature type="domain" description="HTH lysR-type" evidence="5">
    <location>
        <begin position="6"/>
        <end position="63"/>
    </location>
</feature>
<dbReference type="FunFam" id="1.10.10.10:FF:000001">
    <property type="entry name" value="LysR family transcriptional regulator"/>
    <property type="match status" value="1"/>
</dbReference>
<dbReference type="EMBL" id="CP035704">
    <property type="protein sequence ID" value="QBB71404.1"/>
    <property type="molecule type" value="Genomic_DNA"/>
</dbReference>
<comment type="similarity">
    <text evidence="1">Belongs to the LysR transcriptional regulatory family.</text>
</comment>
<sequence>MANQDVNLNRLAVFVALVDAGSFTAAAQRLDTTKSRVSQHLAALEKELGASLLVRSTRRMALTSAGAQFHADSVHILEQAHAAIARVGVQSAIPSGLLRITAAGDYGAAVVAPALTSFLRRYPQLKVDLVATDRVTDLIAEHFDLSIRVGWLRDSGLRAVRLTSFRQCLVASPAYLAEHGTPKRLDDLPRQRWIELSVLRSPLRWTFSAPDGKQRSVRVQSGVQANSALSVHAFVLAGAGMSVLPDYLVQGDVRAGRLVVLLPRHRLPDGGIFAVYPERQPSAKVRAFIEHMREFIAQAD</sequence>
<organism evidence="6 7">
    <name type="scientific">Pseudolysobacter antarcticus</name>
    <dbReference type="NCBI Taxonomy" id="2511995"/>
    <lineage>
        <taxon>Bacteria</taxon>
        <taxon>Pseudomonadati</taxon>
        <taxon>Pseudomonadota</taxon>
        <taxon>Gammaproteobacteria</taxon>
        <taxon>Lysobacterales</taxon>
        <taxon>Rhodanobacteraceae</taxon>
        <taxon>Pseudolysobacter</taxon>
    </lineage>
</organism>
<dbReference type="RefSeq" id="WP_129834371.1">
    <property type="nucleotide sequence ID" value="NZ_CP035704.1"/>
</dbReference>
<dbReference type="CDD" id="cd08422">
    <property type="entry name" value="PBP2_CrgA_like"/>
    <property type="match status" value="1"/>
</dbReference>
<dbReference type="KEGG" id="xbc:ELE36_14155"/>
<dbReference type="GO" id="GO:0003700">
    <property type="term" value="F:DNA-binding transcription factor activity"/>
    <property type="evidence" value="ECO:0007669"/>
    <property type="project" value="InterPro"/>
</dbReference>
<evidence type="ECO:0000256" key="1">
    <source>
        <dbReference type="ARBA" id="ARBA00009437"/>
    </source>
</evidence>
<reference evidence="6 7" key="1">
    <citation type="submission" date="2019-01" db="EMBL/GenBank/DDBJ databases">
        <title>Pseudolysobacter antarctica gen. nov., sp. nov., isolated from Fildes Peninsula, Antarctica.</title>
        <authorList>
            <person name="Wei Z."/>
            <person name="Peng F."/>
        </authorList>
    </citation>
    <scope>NUCLEOTIDE SEQUENCE [LARGE SCALE GENOMIC DNA]</scope>
    <source>
        <strain evidence="6 7">AQ6-296</strain>
    </source>
</reference>
<dbReference type="InterPro" id="IPR005119">
    <property type="entry name" value="LysR_subst-bd"/>
</dbReference>
<dbReference type="AlphaFoldDB" id="A0A411HLX0"/>
<evidence type="ECO:0000256" key="3">
    <source>
        <dbReference type="ARBA" id="ARBA00023125"/>
    </source>
</evidence>
<dbReference type="PROSITE" id="PS50931">
    <property type="entry name" value="HTH_LYSR"/>
    <property type="match status" value="1"/>
</dbReference>
<evidence type="ECO:0000259" key="5">
    <source>
        <dbReference type="PROSITE" id="PS50931"/>
    </source>
</evidence>
<dbReference type="InterPro" id="IPR058163">
    <property type="entry name" value="LysR-type_TF_proteobact-type"/>
</dbReference>
<dbReference type="InterPro" id="IPR036390">
    <property type="entry name" value="WH_DNA-bd_sf"/>
</dbReference>
<dbReference type="Pfam" id="PF00126">
    <property type="entry name" value="HTH_1"/>
    <property type="match status" value="1"/>
</dbReference>
<dbReference type="Pfam" id="PF03466">
    <property type="entry name" value="LysR_substrate"/>
    <property type="match status" value="1"/>
</dbReference>
<evidence type="ECO:0000256" key="4">
    <source>
        <dbReference type="ARBA" id="ARBA00023163"/>
    </source>
</evidence>
<dbReference type="Gene3D" id="3.40.190.290">
    <property type="match status" value="1"/>
</dbReference>
<accession>A0A411HLX0</accession>
<dbReference type="SUPFAM" id="SSF53850">
    <property type="entry name" value="Periplasmic binding protein-like II"/>
    <property type="match status" value="1"/>
</dbReference>
<keyword evidence="3" id="KW-0238">DNA-binding</keyword>
<dbReference type="Gene3D" id="1.10.10.10">
    <property type="entry name" value="Winged helix-like DNA-binding domain superfamily/Winged helix DNA-binding domain"/>
    <property type="match status" value="1"/>
</dbReference>
<keyword evidence="4" id="KW-0804">Transcription</keyword>
<dbReference type="PANTHER" id="PTHR30537">
    <property type="entry name" value="HTH-TYPE TRANSCRIPTIONAL REGULATOR"/>
    <property type="match status" value="1"/>
</dbReference>
<name>A0A411HLX0_9GAMM</name>
<gene>
    <name evidence="6" type="ORF">ELE36_14155</name>
</gene>
<proteinExistence type="inferred from homology"/>
<dbReference type="InterPro" id="IPR000847">
    <property type="entry name" value="LysR_HTH_N"/>
</dbReference>
<dbReference type="OrthoDB" id="9810065at2"/>
<evidence type="ECO:0000313" key="6">
    <source>
        <dbReference type="EMBL" id="QBB71404.1"/>
    </source>
</evidence>
<protein>
    <submittedName>
        <fullName evidence="6">LysR family transcriptional regulator</fullName>
    </submittedName>
</protein>
<dbReference type="Proteomes" id="UP000291562">
    <property type="component" value="Chromosome"/>
</dbReference>
<dbReference type="SUPFAM" id="SSF46785">
    <property type="entry name" value="Winged helix' DNA-binding domain"/>
    <property type="match status" value="1"/>
</dbReference>
<dbReference type="InterPro" id="IPR036388">
    <property type="entry name" value="WH-like_DNA-bd_sf"/>
</dbReference>
<dbReference type="PRINTS" id="PR00039">
    <property type="entry name" value="HTHLYSR"/>
</dbReference>
<dbReference type="GO" id="GO:0043565">
    <property type="term" value="F:sequence-specific DNA binding"/>
    <property type="evidence" value="ECO:0007669"/>
    <property type="project" value="TreeGrafter"/>
</dbReference>
<evidence type="ECO:0000313" key="7">
    <source>
        <dbReference type="Proteomes" id="UP000291562"/>
    </source>
</evidence>
<keyword evidence="2" id="KW-0805">Transcription regulation</keyword>